<evidence type="ECO:0000259" key="1">
    <source>
        <dbReference type="SMART" id="SM00331"/>
    </source>
</evidence>
<sequence>MHFIKDELDFGPGLDAAAGSSVGAGPLARRENQDNFLLIDAHGHAACLVGQTPWRGQVAGWPAGHVRLAVLDGMGGHGHGREAAEATVQGLLAIPACLDVASLARELDQLHARLQVAFDTGDAQARPPGTTLTLLEIPPRQAPLLYHVGDSRLYEVADAAVTPLTLDHVPATVYAMHGVIDEPQWRSRVYGAHQPQIAQAFILGNVIVDPQVLGSELHALGESNLPPFLAHLGDRRALRLRREASYVLASDGFWSCPDPASVLARWPALCEGRTAAQAATALFDDFLRHPPEGLHSDNLTLLVLRIKASAER</sequence>
<accession>A0A1A7C0T8</accession>
<organism evidence="3 4">
    <name type="scientific">Janthinobacterium psychrotolerans</name>
    <dbReference type="NCBI Taxonomy" id="1747903"/>
    <lineage>
        <taxon>Bacteria</taxon>
        <taxon>Pseudomonadati</taxon>
        <taxon>Pseudomonadota</taxon>
        <taxon>Betaproteobacteria</taxon>
        <taxon>Burkholderiales</taxon>
        <taxon>Oxalobacteraceae</taxon>
        <taxon>Janthinobacterium</taxon>
    </lineage>
</organism>
<proteinExistence type="predicted"/>
<dbReference type="InterPro" id="IPR001932">
    <property type="entry name" value="PPM-type_phosphatase-like_dom"/>
</dbReference>
<dbReference type="AlphaFoldDB" id="A0A1A7C0T8"/>
<evidence type="ECO:0000313" key="4">
    <source>
        <dbReference type="Proteomes" id="UP000092713"/>
    </source>
</evidence>
<protein>
    <submittedName>
        <fullName evidence="3">Serine/threonine protein phosphatase PrpC</fullName>
    </submittedName>
</protein>
<dbReference type="OrthoDB" id="9801841at2"/>
<dbReference type="SMART" id="SM00331">
    <property type="entry name" value="PP2C_SIG"/>
    <property type="match status" value="1"/>
</dbReference>
<dbReference type="InterPro" id="IPR036457">
    <property type="entry name" value="PPM-type-like_dom_sf"/>
</dbReference>
<evidence type="ECO:0000313" key="3">
    <source>
        <dbReference type="EMBL" id="OBV38345.1"/>
    </source>
</evidence>
<dbReference type="SUPFAM" id="SSF81606">
    <property type="entry name" value="PP2C-like"/>
    <property type="match status" value="1"/>
</dbReference>
<comment type="caution">
    <text evidence="3">The sequence shown here is derived from an EMBL/GenBank/DDBJ whole genome shotgun (WGS) entry which is preliminary data.</text>
</comment>
<dbReference type="Proteomes" id="UP000092713">
    <property type="component" value="Unassembled WGS sequence"/>
</dbReference>
<dbReference type="RefSeq" id="WP_065309198.1">
    <property type="nucleotide sequence ID" value="NZ_LOCQ01000058.1"/>
</dbReference>
<feature type="domain" description="PPM-type phosphatase" evidence="1">
    <location>
        <begin position="44"/>
        <end position="306"/>
    </location>
</feature>
<feature type="domain" description="PPM-type phosphatase" evidence="2">
    <location>
        <begin position="11"/>
        <end position="304"/>
    </location>
</feature>
<evidence type="ECO:0000259" key="2">
    <source>
        <dbReference type="SMART" id="SM00332"/>
    </source>
</evidence>
<dbReference type="Gene3D" id="3.60.40.10">
    <property type="entry name" value="PPM-type phosphatase domain"/>
    <property type="match status" value="1"/>
</dbReference>
<dbReference type="STRING" id="1747903.ASR47_1005300"/>
<gene>
    <name evidence="3" type="ORF">ASR47_1005300</name>
</gene>
<name>A0A1A7C0T8_9BURK</name>
<dbReference type="EMBL" id="LOCQ01000058">
    <property type="protein sequence ID" value="OBV38345.1"/>
    <property type="molecule type" value="Genomic_DNA"/>
</dbReference>
<dbReference type="SMART" id="SM00332">
    <property type="entry name" value="PP2Cc"/>
    <property type="match status" value="1"/>
</dbReference>
<reference evidence="3 4" key="1">
    <citation type="submission" date="2016-04" db="EMBL/GenBank/DDBJ databases">
        <title>Draft genome sequence of Janthinobacterium psychrotolerans sp. nov., isolated from freshwater sediments in Denmark.</title>
        <authorList>
            <person name="Gong X."/>
            <person name="Skrivergaard S."/>
            <person name="Korsgaard B.S."/>
            <person name="Schreiber L."/>
            <person name="Marshall I.P."/>
            <person name="Finster K."/>
            <person name="Schramm A."/>
        </authorList>
    </citation>
    <scope>NUCLEOTIDE SEQUENCE [LARGE SCALE GENOMIC DNA]</scope>
    <source>
        <strain evidence="3 4">S3-2</strain>
    </source>
</reference>
<keyword evidence="4" id="KW-1185">Reference proteome</keyword>